<dbReference type="Proteomes" id="UP001648503">
    <property type="component" value="Unassembled WGS sequence"/>
</dbReference>
<keyword evidence="3" id="KW-1185">Reference proteome</keyword>
<dbReference type="EMBL" id="JAFCIX010000164">
    <property type="protein sequence ID" value="KAH6597080.1"/>
    <property type="molecule type" value="Genomic_DNA"/>
</dbReference>
<sequence>MITLDKLASSLFARLEPLEDKNEILKIDAQESRAIANKEMLENTISESTPVLTLEPKVSLPDKFDGTRRNFRGFINQLEHVFQLQASRYDTDRKKIAMLGTLLTGNALAWYNPYLEKPDLFRYDLSTWPRFKKNYMLLRRSQSGTSL</sequence>
<gene>
    <name evidence="2" type="ORF">BASA50_004700</name>
</gene>
<feature type="domain" description="DUF4939" evidence="1">
    <location>
        <begin position="57"/>
        <end position="119"/>
    </location>
</feature>
<organism evidence="2 3">
    <name type="scientific">Batrachochytrium salamandrivorans</name>
    <dbReference type="NCBI Taxonomy" id="1357716"/>
    <lineage>
        <taxon>Eukaryota</taxon>
        <taxon>Fungi</taxon>
        <taxon>Fungi incertae sedis</taxon>
        <taxon>Chytridiomycota</taxon>
        <taxon>Chytridiomycota incertae sedis</taxon>
        <taxon>Chytridiomycetes</taxon>
        <taxon>Rhizophydiales</taxon>
        <taxon>Rhizophydiales incertae sedis</taxon>
        <taxon>Batrachochytrium</taxon>
    </lineage>
</organism>
<protein>
    <recommendedName>
        <fullName evidence="1">DUF4939 domain-containing protein</fullName>
    </recommendedName>
</protein>
<comment type="caution">
    <text evidence="2">The sequence shown here is derived from an EMBL/GenBank/DDBJ whole genome shotgun (WGS) entry which is preliminary data.</text>
</comment>
<reference evidence="2 3" key="1">
    <citation type="submission" date="2021-02" db="EMBL/GenBank/DDBJ databases">
        <title>Variation within the Batrachochytrium salamandrivorans European outbreak.</title>
        <authorList>
            <person name="Kelly M."/>
            <person name="Pasmans F."/>
            <person name="Shea T.P."/>
            <person name="Munoz J.F."/>
            <person name="Carranza S."/>
            <person name="Cuomo C.A."/>
            <person name="Martel A."/>
        </authorList>
    </citation>
    <scope>NUCLEOTIDE SEQUENCE [LARGE SCALE GENOMIC DNA]</scope>
    <source>
        <strain evidence="2 3">AMFP18/2</strain>
    </source>
</reference>
<evidence type="ECO:0000259" key="1">
    <source>
        <dbReference type="Pfam" id="PF16297"/>
    </source>
</evidence>
<name>A0ABQ8FEU6_9FUNG</name>
<accession>A0ABQ8FEU6</accession>
<evidence type="ECO:0000313" key="2">
    <source>
        <dbReference type="EMBL" id="KAH6597080.1"/>
    </source>
</evidence>
<dbReference type="Pfam" id="PF16297">
    <property type="entry name" value="DUF4939"/>
    <property type="match status" value="1"/>
</dbReference>
<evidence type="ECO:0000313" key="3">
    <source>
        <dbReference type="Proteomes" id="UP001648503"/>
    </source>
</evidence>
<dbReference type="InterPro" id="IPR032549">
    <property type="entry name" value="DUF4939"/>
</dbReference>
<proteinExistence type="predicted"/>